<reference evidence="2 3" key="1">
    <citation type="journal article" date="2023" name="Mol. Biol. Evol.">
        <title>Genomics of Secondarily Temperate Adaptation in the Only Non-Antarctic Icefish.</title>
        <authorList>
            <person name="Rivera-Colon A.G."/>
            <person name="Rayamajhi N."/>
            <person name="Minhas B.F."/>
            <person name="Madrigal G."/>
            <person name="Bilyk K.T."/>
            <person name="Yoon V."/>
            <person name="Hune M."/>
            <person name="Gregory S."/>
            <person name="Cheng C.H.C."/>
            <person name="Catchen J.M."/>
        </authorList>
    </citation>
    <scope>NUCLEOTIDE SEQUENCE [LARGE SCALE GENOMIC DNA]</scope>
    <source>
        <strain evidence="2">JC2023a</strain>
    </source>
</reference>
<dbReference type="EMBL" id="JAULUE010002051">
    <property type="protein sequence ID" value="KAK5901842.1"/>
    <property type="molecule type" value="Genomic_DNA"/>
</dbReference>
<dbReference type="Proteomes" id="UP001335648">
    <property type="component" value="Unassembled WGS sequence"/>
</dbReference>
<evidence type="ECO:0000313" key="3">
    <source>
        <dbReference type="Proteomes" id="UP001335648"/>
    </source>
</evidence>
<sequence length="79" mass="8976">MALSRGRCIESGGLAARHFCEAPPHVLCLQEDWRRRNRGELAGGVIRQDLNLSPSTTSLNSVELQRGRHRFRKQKPEQP</sequence>
<name>A0AAN8CDS1_9TELE</name>
<evidence type="ECO:0000256" key="1">
    <source>
        <dbReference type="SAM" id="MobiDB-lite"/>
    </source>
</evidence>
<gene>
    <name evidence="2" type="ORF">CesoFtcFv8_007159</name>
</gene>
<protein>
    <submittedName>
        <fullName evidence="2">Uncharacterized protein</fullName>
    </submittedName>
</protein>
<keyword evidence="3" id="KW-1185">Reference proteome</keyword>
<evidence type="ECO:0000313" key="2">
    <source>
        <dbReference type="EMBL" id="KAK5901842.1"/>
    </source>
</evidence>
<proteinExistence type="predicted"/>
<organism evidence="2 3">
    <name type="scientific">Champsocephalus esox</name>
    <name type="common">pike icefish</name>
    <dbReference type="NCBI Taxonomy" id="159716"/>
    <lineage>
        <taxon>Eukaryota</taxon>
        <taxon>Metazoa</taxon>
        <taxon>Chordata</taxon>
        <taxon>Craniata</taxon>
        <taxon>Vertebrata</taxon>
        <taxon>Euteleostomi</taxon>
        <taxon>Actinopterygii</taxon>
        <taxon>Neopterygii</taxon>
        <taxon>Teleostei</taxon>
        <taxon>Neoteleostei</taxon>
        <taxon>Acanthomorphata</taxon>
        <taxon>Eupercaria</taxon>
        <taxon>Perciformes</taxon>
        <taxon>Notothenioidei</taxon>
        <taxon>Channichthyidae</taxon>
        <taxon>Champsocephalus</taxon>
    </lineage>
</organism>
<feature type="region of interest" description="Disordered" evidence="1">
    <location>
        <begin position="57"/>
        <end position="79"/>
    </location>
</feature>
<dbReference type="AlphaFoldDB" id="A0AAN8CDS1"/>
<comment type="caution">
    <text evidence="2">The sequence shown here is derived from an EMBL/GenBank/DDBJ whole genome shotgun (WGS) entry which is preliminary data.</text>
</comment>
<accession>A0AAN8CDS1</accession>